<organism evidence="2 3">
    <name type="scientific">Sinosporangium siamense</name>
    <dbReference type="NCBI Taxonomy" id="1367973"/>
    <lineage>
        <taxon>Bacteria</taxon>
        <taxon>Bacillati</taxon>
        <taxon>Actinomycetota</taxon>
        <taxon>Actinomycetes</taxon>
        <taxon>Streptosporangiales</taxon>
        <taxon>Streptosporangiaceae</taxon>
        <taxon>Sinosporangium</taxon>
    </lineage>
</organism>
<reference evidence="2" key="1">
    <citation type="submission" date="2021-01" db="EMBL/GenBank/DDBJ databases">
        <title>Whole genome shotgun sequence of Sinosporangium siamense NBRC 109515.</title>
        <authorList>
            <person name="Komaki H."/>
            <person name="Tamura T."/>
        </authorList>
    </citation>
    <scope>NUCLEOTIDE SEQUENCE</scope>
    <source>
        <strain evidence="2">NBRC 109515</strain>
    </source>
</reference>
<dbReference type="Proteomes" id="UP000606172">
    <property type="component" value="Unassembled WGS sequence"/>
</dbReference>
<evidence type="ECO:0000313" key="3">
    <source>
        <dbReference type="Proteomes" id="UP000606172"/>
    </source>
</evidence>
<protein>
    <submittedName>
        <fullName evidence="2">Uncharacterized protein</fullName>
    </submittedName>
</protein>
<comment type="caution">
    <text evidence="2">The sequence shown here is derived from an EMBL/GenBank/DDBJ whole genome shotgun (WGS) entry which is preliminary data.</text>
</comment>
<dbReference type="AlphaFoldDB" id="A0A919RFH7"/>
<sequence length="62" mass="6854">MECDSYPRIIASYEVPYKPPEQPQATKPFGRATSTHRTSRPRSSGDNAAPTGPGRRDYGITE</sequence>
<evidence type="ECO:0000256" key="1">
    <source>
        <dbReference type="SAM" id="MobiDB-lite"/>
    </source>
</evidence>
<accession>A0A919RFH7</accession>
<feature type="compositionally biased region" description="Low complexity" evidence="1">
    <location>
        <begin position="31"/>
        <end position="44"/>
    </location>
</feature>
<proteinExistence type="predicted"/>
<name>A0A919RFH7_9ACTN</name>
<dbReference type="EMBL" id="BOOW01000020">
    <property type="protein sequence ID" value="GII92950.1"/>
    <property type="molecule type" value="Genomic_DNA"/>
</dbReference>
<feature type="region of interest" description="Disordered" evidence="1">
    <location>
        <begin position="13"/>
        <end position="62"/>
    </location>
</feature>
<keyword evidence="3" id="KW-1185">Reference proteome</keyword>
<evidence type="ECO:0000313" key="2">
    <source>
        <dbReference type="EMBL" id="GII92950.1"/>
    </source>
</evidence>
<gene>
    <name evidence="2" type="ORF">Ssi02_31810</name>
</gene>